<comment type="caution">
    <text evidence="3">The sequence shown here is derived from an EMBL/GenBank/DDBJ whole genome shotgun (WGS) entry which is preliminary data.</text>
</comment>
<gene>
    <name evidence="3" type="ORF">FOZ76_21845</name>
</gene>
<dbReference type="InterPro" id="IPR002104">
    <property type="entry name" value="Integrase_catalytic"/>
</dbReference>
<keyword evidence="4" id="KW-1185">Reference proteome</keyword>
<sequence length="128" mass="14363">MGRPARRYAWPCTPACACQRPGTQSLAQTASICRTPRTARRALCRFTPAWHSAPQDAYRAQDHDPTRIRARAGLPHVHFHDLRHSTASELINAGVDLYSGSGNGQDRQQGGLTAIRQYFPHHQRQRPL</sequence>
<dbReference type="GO" id="GO:0003677">
    <property type="term" value="F:DNA binding"/>
    <property type="evidence" value="ECO:0007669"/>
    <property type="project" value="InterPro"/>
</dbReference>
<keyword evidence="1" id="KW-0233">DNA recombination</keyword>
<dbReference type="InterPro" id="IPR011010">
    <property type="entry name" value="DNA_brk_join_enz"/>
</dbReference>
<evidence type="ECO:0000259" key="2">
    <source>
        <dbReference type="Pfam" id="PF00589"/>
    </source>
</evidence>
<dbReference type="Proteomes" id="UP000318405">
    <property type="component" value="Unassembled WGS sequence"/>
</dbReference>
<evidence type="ECO:0000313" key="3">
    <source>
        <dbReference type="EMBL" id="TSH90783.1"/>
    </source>
</evidence>
<name>A0A556AD51_9BURK</name>
<dbReference type="InterPro" id="IPR013762">
    <property type="entry name" value="Integrase-like_cat_sf"/>
</dbReference>
<feature type="domain" description="Tyr recombinase" evidence="2">
    <location>
        <begin position="62"/>
        <end position="97"/>
    </location>
</feature>
<dbReference type="OrthoDB" id="662444at2"/>
<dbReference type="Gene3D" id="1.10.443.10">
    <property type="entry name" value="Intergrase catalytic core"/>
    <property type="match status" value="1"/>
</dbReference>
<proteinExistence type="predicted"/>
<dbReference type="GO" id="GO:0015074">
    <property type="term" value="P:DNA integration"/>
    <property type="evidence" value="ECO:0007669"/>
    <property type="project" value="InterPro"/>
</dbReference>
<dbReference type="SUPFAM" id="SSF56349">
    <property type="entry name" value="DNA breaking-rejoining enzymes"/>
    <property type="match status" value="1"/>
</dbReference>
<reference evidence="3 4" key="1">
    <citation type="submission" date="2019-07" db="EMBL/GenBank/DDBJ databases">
        <title>Qingshengfaniella alkalisoli gen. nov., sp. nov., isolated from saline soil.</title>
        <authorList>
            <person name="Xu L."/>
            <person name="Huang X.-X."/>
            <person name="Sun J.-Q."/>
        </authorList>
    </citation>
    <scope>NUCLEOTIDE SEQUENCE [LARGE SCALE GENOMIC DNA]</scope>
    <source>
        <strain evidence="3 4">DSM 27279</strain>
    </source>
</reference>
<accession>A0A556AD51</accession>
<dbReference type="AlphaFoldDB" id="A0A556AD51"/>
<evidence type="ECO:0000313" key="4">
    <source>
        <dbReference type="Proteomes" id="UP000318405"/>
    </source>
</evidence>
<organism evidence="3 4">
    <name type="scientific">Verticiella sediminum</name>
    <dbReference type="NCBI Taxonomy" id="1247510"/>
    <lineage>
        <taxon>Bacteria</taxon>
        <taxon>Pseudomonadati</taxon>
        <taxon>Pseudomonadota</taxon>
        <taxon>Betaproteobacteria</taxon>
        <taxon>Burkholderiales</taxon>
        <taxon>Alcaligenaceae</taxon>
        <taxon>Verticiella</taxon>
    </lineage>
</organism>
<dbReference type="GO" id="GO:0006310">
    <property type="term" value="P:DNA recombination"/>
    <property type="evidence" value="ECO:0007669"/>
    <property type="project" value="UniProtKB-KW"/>
</dbReference>
<protein>
    <submittedName>
        <fullName evidence="3">Tyrosine-type recombinase/integrase</fullName>
    </submittedName>
</protein>
<dbReference type="EMBL" id="VLTJ01000039">
    <property type="protein sequence ID" value="TSH90783.1"/>
    <property type="molecule type" value="Genomic_DNA"/>
</dbReference>
<dbReference type="Pfam" id="PF00589">
    <property type="entry name" value="Phage_integrase"/>
    <property type="match status" value="1"/>
</dbReference>
<evidence type="ECO:0000256" key="1">
    <source>
        <dbReference type="ARBA" id="ARBA00023172"/>
    </source>
</evidence>